<name>A0A409WE48_9AGAR</name>
<protein>
    <submittedName>
        <fullName evidence="2">Uncharacterized protein</fullName>
    </submittedName>
</protein>
<gene>
    <name evidence="2" type="ORF">CVT26_000145</name>
</gene>
<dbReference type="InParanoid" id="A0A409WE48"/>
<proteinExistence type="predicted"/>
<keyword evidence="3" id="KW-1185">Reference proteome</keyword>
<dbReference type="EMBL" id="NHYE01005124">
    <property type="protein sequence ID" value="PPQ76756.1"/>
    <property type="molecule type" value="Genomic_DNA"/>
</dbReference>
<evidence type="ECO:0000313" key="3">
    <source>
        <dbReference type="Proteomes" id="UP000284706"/>
    </source>
</evidence>
<dbReference type="Proteomes" id="UP000284706">
    <property type="component" value="Unassembled WGS sequence"/>
</dbReference>
<reference evidence="2 3" key="1">
    <citation type="journal article" date="2018" name="Evol. Lett.">
        <title>Horizontal gene cluster transfer increased hallucinogenic mushroom diversity.</title>
        <authorList>
            <person name="Reynolds H.T."/>
            <person name="Vijayakumar V."/>
            <person name="Gluck-Thaler E."/>
            <person name="Korotkin H.B."/>
            <person name="Matheny P.B."/>
            <person name="Slot J.C."/>
        </authorList>
    </citation>
    <scope>NUCLEOTIDE SEQUENCE [LARGE SCALE GENOMIC DNA]</scope>
    <source>
        <strain evidence="2 3">SRW20</strain>
    </source>
</reference>
<evidence type="ECO:0000313" key="2">
    <source>
        <dbReference type="EMBL" id="PPQ76756.1"/>
    </source>
</evidence>
<organism evidence="2 3">
    <name type="scientific">Gymnopilus dilepis</name>
    <dbReference type="NCBI Taxonomy" id="231916"/>
    <lineage>
        <taxon>Eukaryota</taxon>
        <taxon>Fungi</taxon>
        <taxon>Dikarya</taxon>
        <taxon>Basidiomycota</taxon>
        <taxon>Agaricomycotina</taxon>
        <taxon>Agaricomycetes</taxon>
        <taxon>Agaricomycetidae</taxon>
        <taxon>Agaricales</taxon>
        <taxon>Agaricineae</taxon>
        <taxon>Hymenogastraceae</taxon>
        <taxon>Gymnopilus</taxon>
    </lineage>
</organism>
<dbReference type="AlphaFoldDB" id="A0A409WE48"/>
<dbReference type="OrthoDB" id="3210574at2759"/>
<feature type="region of interest" description="Disordered" evidence="1">
    <location>
        <begin position="1"/>
        <end position="136"/>
    </location>
</feature>
<feature type="compositionally biased region" description="Polar residues" evidence="1">
    <location>
        <begin position="53"/>
        <end position="62"/>
    </location>
</feature>
<evidence type="ECO:0000256" key="1">
    <source>
        <dbReference type="SAM" id="MobiDB-lite"/>
    </source>
</evidence>
<accession>A0A409WE48</accession>
<feature type="compositionally biased region" description="Basic and acidic residues" evidence="1">
    <location>
        <begin position="118"/>
        <end position="136"/>
    </location>
</feature>
<sequence>MSNPISHQPMTASINQHHVHRDDEPLPGAKGGQPAVDYSPETIDHTKLPISEEGNTQDFTSHTKAHHNERANQEPVGAGLGGGESRTLGDEHMSGNTPKPGLGDKVVGKTQELTGKILKKEPLKEKGELRQQGEKV</sequence>
<feature type="compositionally biased region" description="Polar residues" evidence="1">
    <location>
        <begin position="1"/>
        <end position="16"/>
    </location>
</feature>
<comment type="caution">
    <text evidence="2">The sequence shown here is derived from an EMBL/GenBank/DDBJ whole genome shotgun (WGS) entry which is preliminary data.</text>
</comment>